<reference evidence="15 16" key="1">
    <citation type="journal article" date="2021" name="Commun. Biol.">
        <title>The genome of Shorea leprosula (Dipterocarpaceae) highlights the ecological relevance of drought in aseasonal tropical rainforests.</title>
        <authorList>
            <person name="Ng K.K.S."/>
            <person name="Kobayashi M.J."/>
            <person name="Fawcett J.A."/>
            <person name="Hatakeyama M."/>
            <person name="Paape T."/>
            <person name="Ng C.H."/>
            <person name="Ang C.C."/>
            <person name="Tnah L.H."/>
            <person name="Lee C.T."/>
            <person name="Nishiyama T."/>
            <person name="Sese J."/>
            <person name="O'Brien M.J."/>
            <person name="Copetti D."/>
            <person name="Mohd Noor M.I."/>
            <person name="Ong R.C."/>
            <person name="Putra M."/>
            <person name="Sireger I.Z."/>
            <person name="Indrioko S."/>
            <person name="Kosugi Y."/>
            <person name="Izuno A."/>
            <person name="Isagi Y."/>
            <person name="Lee S.L."/>
            <person name="Shimizu K.K."/>
        </authorList>
    </citation>
    <scope>NUCLEOTIDE SEQUENCE [LARGE SCALE GENOMIC DNA]</scope>
    <source>
        <strain evidence="15">214</strain>
    </source>
</reference>
<sequence>MQAKLLTDVHQQNLVSVEGYCDEDGKEALILEYMSNGTLKQHLSEKSERVLIWIQRLHIALDVARGLEYLHGRKPPIVHRDLKPDNILLNKNMEAKIADFGLSRAFATESISHISTEHLAGTAGYKDHDSYNTGHIRKGNDVYSFGIILLELVTGKPAIITRDKDEWIPLKKWIDPFVKKGDIRKIVDPRLNGEFNIGVARKVIKIAVSCVKRINERPDISQILTKLEKCLDIEVGFSRALDDTSRPNILVRLYRNIRQRQKEATMKSMEEQQPLNLGNMRIFTSTEVATITSNFKEVIHDGGFQKVYLGILNDGAPVAVKIWSPSSSSSSNREFYEFRTEVEKLSLLRHRNVVSAVGYCVGNIKALIYEFMANGDLRQHLSGKYERILCWNERLQIAIDIAHGLEYLQTGSKTFVVHGDLKSSAILLNEKMQGKIAGFELAQFLHEEFEEIIGACGTSGYLDPVYFQTGKLNKKTDLYSFGIILLELLTGWPALEFNSSLEYNSPLHIAVRVASIMETGDIKRLVDPRLQGKFNTNTASKVAKLAMSCASRSADQRPDLSHVLVELKECLALEMHSQQTEGIQIIMEESDQQIQGIQIVKEESDQQIQGIQIVKEGSQDSDSDEFYLSPR</sequence>
<dbReference type="InterPro" id="IPR000719">
    <property type="entry name" value="Prot_kinase_dom"/>
</dbReference>
<dbReference type="GO" id="GO:0002229">
    <property type="term" value="P:defense response to oomycetes"/>
    <property type="evidence" value="ECO:0007669"/>
    <property type="project" value="UniProtKB-ARBA"/>
</dbReference>
<evidence type="ECO:0000256" key="4">
    <source>
        <dbReference type="ARBA" id="ARBA00022475"/>
    </source>
</evidence>
<keyword evidence="16" id="KW-1185">Reference proteome</keyword>
<keyword evidence="12" id="KW-0675">Receptor</keyword>
<keyword evidence="8" id="KW-0547">Nucleotide-binding</keyword>
<dbReference type="SMART" id="SM00220">
    <property type="entry name" value="S_TKc"/>
    <property type="match status" value="2"/>
</dbReference>
<keyword evidence="10" id="KW-1133">Transmembrane helix</keyword>
<comment type="similarity">
    <text evidence="2">In the N-terminal section; belongs to the leguminous lectin family.</text>
</comment>
<evidence type="ECO:0000256" key="2">
    <source>
        <dbReference type="ARBA" id="ARBA00008536"/>
    </source>
</evidence>
<keyword evidence="7" id="KW-0430">Lectin</keyword>
<dbReference type="PANTHER" id="PTHR45631:SF212">
    <property type="entry name" value="PROTEIN KINASE DOMAIN-CONTAINING PROTEIN"/>
    <property type="match status" value="1"/>
</dbReference>
<keyword evidence="4" id="KW-1003">Cell membrane</keyword>
<dbReference type="GO" id="GO:0030246">
    <property type="term" value="F:carbohydrate binding"/>
    <property type="evidence" value="ECO:0007669"/>
    <property type="project" value="UniProtKB-KW"/>
</dbReference>
<evidence type="ECO:0000256" key="7">
    <source>
        <dbReference type="ARBA" id="ARBA00022734"/>
    </source>
</evidence>
<dbReference type="PANTHER" id="PTHR45631">
    <property type="entry name" value="OS07G0107800 PROTEIN-RELATED"/>
    <property type="match status" value="1"/>
</dbReference>
<comment type="caution">
    <text evidence="15">The sequence shown here is derived from an EMBL/GenBank/DDBJ whole genome shotgun (WGS) entry which is preliminary data.</text>
</comment>
<keyword evidence="6" id="KW-0732">Signal</keyword>
<evidence type="ECO:0000259" key="14">
    <source>
        <dbReference type="PROSITE" id="PS50011"/>
    </source>
</evidence>
<evidence type="ECO:0000256" key="9">
    <source>
        <dbReference type="ARBA" id="ARBA00022840"/>
    </source>
</evidence>
<evidence type="ECO:0000256" key="13">
    <source>
        <dbReference type="ARBA" id="ARBA00023180"/>
    </source>
</evidence>
<dbReference type="GO" id="GO:0005524">
    <property type="term" value="F:ATP binding"/>
    <property type="evidence" value="ECO:0007669"/>
    <property type="project" value="UniProtKB-KW"/>
</dbReference>
<proteinExistence type="inferred from homology"/>
<dbReference type="EMBL" id="BPVZ01000117">
    <property type="protein sequence ID" value="GKV36597.1"/>
    <property type="molecule type" value="Genomic_DNA"/>
</dbReference>
<comment type="similarity">
    <text evidence="3">In the C-terminal section; belongs to the protein kinase superfamily. Ser/Thr protein kinase family.</text>
</comment>
<feature type="domain" description="Protein kinase" evidence="14">
    <location>
        <begin position="1"/>
        <end position="231"/>
    </location>
</feature>
<evidence type="ECO:0000256" key="10">
    <source>
        <dbReference type="ARBA" id="ARBA00022989"/>
    </source>
</evidence>
<feature type="domain" description="Protein kinase" evidence="14">
    <location>
        <begin position="293"/>
        <end position="571"/>
    </location>
</feature>
<evidence type="ECO:0000313" key="16">
    <source>
        <dbReference type="Proteomes" id="UP001054252"/>
    </source>
</evidence>
<protein>
    <recommendedName>
        <fullName evidence="14">Protein kinase domain-containing protein</fullName>
    </recommendedName>
</protein>
<evidence type="ECO:0000256" key="12">
    <source>
        <dbReference type="ARBA" id="ARBA00023170"/>
    </source>
</evidence>
<dbReference type="FunFam" id="1.10.510.10:FF:000240">
    <property type="entry name" value="Lectin-domain containing receptor kinase A4.3"/>
    <property type="match status" value="2"/>
</dbReference>
<name>A0AAV5LJ59_9ROSI</name>
<evidence type="ECO:0000256" key="3">
    <source>
        <dbReference type="ARBA" id="ARBA00010217"/>
    </source>
</evidence>
<evidence type="ECO:0000256" key="5">
    <source>
        <dbReference type="ARBA" id="ARBA00022692"/>
    </source>
</evidence>
<keyword evidence="9" id="KW-0067">ATP-binding</keyword>
<dbReference type="InterPro" id="IPR001245">
    <property type="entry name" value="Ser-Thr/Tyr_kinase_cat_dom"/>
</dbReference>
<dbReference type="GO" id="GO:0004672">
    <property type="term" value="F:protein kinase activity"/>
    <property type="evidence" value="ECO:0007669"/>
    <property type="project" value="InterPro"/>
</dbReference>
<dbReference type="PROSITE" id="PS00108">
    <property type="entry name" value="PROTEIN_KINASE_ST"/>
    <property type="match status" value="1"/>
</dbReference>
<evidence type="ECO:0000256" key="1">
    <source>
        <dbReference type="ARBA" id="ARBA00004251"/>
    </source>
</evidence>
<keyword evidence="13" id="KW-0325">Glycoprotein</keyword>
<organism evidence="15 16">
    <name type="scientific">Rubroshorea leprosula</name>
    <dbReference type="NCBI Taxonomy" id="152421"/>
    <lineage>
        <taxon>Eukaryota</taxon>
        <taxon>Viridiplantae</taxon>
        <taxon>Streptophyta</taxon>
        <taxon>Embryophyta</taxon>
        <taxon>Tracheophyta</taxon>
        <taxon>Spermatophyta</taxon>
        <taxon>Magnoliopsida</taxon>
        <taxon>eudicotyledons</taxon>
        <taxon>Gunneridae</taxon>
        <taxon>Pentapetalae</taxon>
        <taxon>rosids</taxon>
        <taxon>malvids</taxon>
        <taxon>Malvales</taxon>
        <taxon>Dipterocarpaceae</taxon>
        <taxon>Rubroshorea</taxon>
    </lineage>
</organism>
<dbReference type="Gene3D" id="1.10.510.10">
    <property type="entry name" value="Transferase(Phosphotransferase) domain 1"/>
    <property type="match status" value="2"/>
</dbReference>
<dbReference type="GO" id="GO:0005886">
    <property type="term" value="C:plasma membrane"/>
    <property type="evidence" value="ECO:0007669"/>
    <property type="project" value="UniProtKB-SubCell"/>
</dbReference>
<accession>A0AAV5LJ59</accession>
<evidence type="ECO:0000256" key="11">
    <source>
        <dbReference type="ARBA" id="ARBA00023136"/>
    </source>
</evidence>
<keyword evidence="5" id="KW-0812">Transmembrane</keyword>
<gene>
    <name evidence="15" type="ORF">SLEP1_g44709</name>
</gene>
<dbReference type="Pfam" id="PF07714">
    <property type="entry name" value="PK_Tyr_Ser-Thr"/>
    <property type="match status" value="2"/>
</dbReference>
<dbReference type="Gene3D" id="3.30.200.20">
    <property type="entry name" value="Phosphorylase Kinase, domain 1"/>
    <property type="match status" value="2"/>
</dbReference>
<dbReference type="PROSITE" id="PS50011">
    <property type="entry name" value="PROTEIN_KINASE_DOM"/>
    <property type="match status" value="2"/>
</dbReference>
<comment type="subcellular location">
    <subcellularLocation>
        <location evidence="1">Cell membrane</location>
        <topology evidence="1">Single-pass type I membrane protein</topology>
    </subcellularLocation>
</comment>
<evidence type="ECO:0000313" key="15">
    <source>
        <dbReference type="EMBL" id="GKV36597.1"/>
    </source>
</evidence>
<dbReference type="Proteomes" id="UP001054252">
    <property type="component" value="Unassembled WGS sequence"/>
</dbReference>
<evidence type="ECO:0000256" key="6">
    <source>
        <dbReference type="ARBA" id="ARBA00022729"/>
    </source>
</evidence>
<keyword evidence="11" id="KW-0472">Membrane</keyword>
<dbReference type="SUPFAM" id="SSF56112">
    <property type="entry name" value="Protein kinase-like (PK-like)"/>
    <property type="match status" value="2"/>
</dbReference>
<evidence type="ECO:0000256" key="8">
    <source>
        <dbReference type="ARBA" id="ARBA00022741"/>
    </source>
</evidence>
<dbReference type="InterPro" id="IPR011009">
    <property type="entry name" value="Kinase-like_dom_sf"/>
</dbReference>
<dbReference type="AlphaFoldDB" id="A0AAV5LJ59"/>
<dbReference type="InterPro" id="IPR008271">
    <property type="entry name" value="Ser/Thr_kinase_AS"/>
</dbReference>